<proteinExistence type="predicted"/>
<keyword evidence="3" id="KW-1185">Reference proteome</keyword>
<evidence type="ECO:0000313" key="2">
    <source>
        <dbReference type="EMBL" id="GHC02731.1"/>
    </source>
</evidence>
<keyword evidence="1" id="KW-0732">Signal</keyword>
<comment type="caution">
    <text evidence="2">The sequence shown here is derived from an EMBL/GenBank/DDBJ whole genome shotgun (WGS) entry which is preliminary data.</text>
</comment>
<dbReference type="RefSeq" id="WP_189514506.1">
    <property type="nucleotide sequence ID" value="NZ_BMXG01000010.1"/>
</dbReference>
<gene>
    <name evidence="2" type="ORF">GCM10007047_19230</name>
</gene>
<feature type="chain" id="PRO_5035147435" description="PEP-CTERM sorting domain-containing protein" evidence="1">
    <location>
        <begin position="33"/>
        <end position="293"/>
    </location>
</feature>
<protein>
    <recommendedName>
        <fullName evidence="4">PEP-CTERM sorting domain-containing protein</fullName>
    </recommendedName>
</protein>
<evidence type="ECO:0000313" key="3">
    <source>
        <dbReference type="Proteomes" id="UP000642829"/>
    </source>
</evidence>
<feature type="signal peptide" evidence="1">
    <location>
        <begin position="1"/>
        <end position="32"/>
    </location>
</feature>
<evidence type="ECO:0008006" key="4">
    <source>
        <dbReference type="Google" id="ProtNLM"/>
    </source>
</evidence>
<dbReference type="EMBL" id="BMXG01000010">
    <property type="protein sequence ID" value="GHC02731.1"/>
    <property type="molecule type" value="Genomic_DNA"/>
</dbReference>
<evidence type="ECO:0000256" key="1">
    <source>
        <dbReference type="SAM" id="SignalP"/>
    </source>
</evidence>
<accession>A0A8J3DIC7</accession>
<organism evidence="2 3">
    <name type="scientific">Cerasicoccus arenae</name>
    <dbReference type="NCBI Taxonomy" id="424488"/>
    <lineage>
        <taxon>Bacteria</taxon>
        <taxon>Pseudomonadati</taxon>
        <taxon>Verrucomicrobiota</taxon>
        <taxon>Opitutia</taxon>
        <taxon>Puniceicoccales</taxon>
        <taxon>Cerasicoccaceae</taxon>
        <taxon>Cerasicoccus</taxon>
    </lineage>
</organism>
<reference evidence="2" key="2">
    <citation type="submission" date="2020-09" db="EMBL/GenBank/DDBJ databases">
        <authorList>
            <person name="Sun Q."/>
            <person name="Kim S."/>
        </authorList>
    </citation>
    <scope>NUCLEOTIDE SEQUENCE</scope>
    <source>
        <strain evidence="2">KCTC 12870</strain>
    </source>
</reference>
<sequence length="293" mass="30990">MHMKLLPSSPRLQTRTFGLVACLLGIASVSHAATIFEQNFNSSNTVSDYVLPGGTASGSLFTDISGPAGMTQSITNGALLLSNVSGSGNDSQGFRYTGGFTGGTPSFLMVEYDFDLTTSSNSTGQTNFVFGNNDEVSRPYGQGSISTTNSFGYVAVKGGNTAGTIQISVNTTSGFQIPAFTPEGTLTFRLYLNDTGGNVNYVGPNGGNYTSNSETISVWYEDGGTWNDYNLNVAANSGDLYGFRFIHKNTAESVAIDNIAIYDSTVIPEPSQVALAMGSFLLVGAMIYRRRKA</sequence>
<dbReference type="Proteomes" id="UP000642829">
    <property type="component" value="Unassembled WGS sequence"/>
</dbReference>
<name>A0A8J3DIC7_9BACT</name>
<reference evidence="2" key="1">
    <citation type="journal article" date="2014" name="Int. J. Syst. Evol. Microbiol.">
        <title>Complete genome sequence of Corynebacterium casei LMG S-19264T (=DSM 44701T), isolated from a smear-ripened cheese.</title>
        <authorList>
            <consortium name="US DOE Joint Genome Institute (JGI-PGF)"/>
            <person name="Walter F."/>
            <person name="Albersmeier A."/>
            <person name="Kalinowski J."/>
            <person name="Ruckert C."/>
        </authorList>
    </citation>
    <scope>NUCLEOTIDE SEQUENCE</scope>
    <source>
        <strain evidence="2">KCTC 12870</strain>
    </source>
</reference>
<dbReference type="AlphaFoldDB" id="A0A8J3DIC7"/>